<evidence type="ECO:0000256" key="4">
    <source>
        <dbReference type="ARBA" id="ARBA00023065"/>
    </source>
</evidence>
<evidence type="ECO:0000256" key="3">
    <source>
        <dbReference type="ARBA" id="ARBA00022448"/>
    </source>
</evidence>
<dbReference type="OrthoDB" id="5794867at2"/>
<dbReference type="SUPFAM" id="SSF160527">
    <property type="entry name" value="V-type ATPase subunit E-like"/>
    <property type="match status" value="1"/>
</dbReference>
<dbReference type="AlphaFoldDB" id="A0A6I6DY27"/>
<sequence>MNQVEALERAILARAERLASEYRERAARSRDSILREAAERLRLREAREEANAKALAERTFRQRVQASELKMQTHLDRVRWNLVLDVEQRLSERMRVFIDDEVAYNAWLQRLIVEAAEVIESPEILVTANAQDQRRLFVNWDTIVSALPPGKRAVLVPAPEVIHTLGGVLVTSADGRIRVDHTFEGRLERLRPRIQQTILERLLPGGFDTGSLFTG</sequence>
<dbReference type="GO" id="GO:0046961">
    <property type="term" value="F:proton-transporting ATPase activity, rotational mechanism"/>
    <property type="evidence" value="ECO:0007669"/>
    <property type="project" value="InterPro"/>
</dbReference>
<keyword evidence="7" id="KW-1185">Reference proteome</keyword>
<accession>A0A6I6DY27</accession>
<dbReference type="EMBL" id="CP039268">
    <property type="protein sequence ID" value="QGU32491.1"/>
    <property type="molecule type" value="Genomic_DNA"/>
</dbReference>
<feature type="coiled-coil region" evidence="5">
    <location>
        <begin position="12"/>
        <end position="58"/>
    </location>
</feature>
<protein>
    <recommendedName>
        <fullName evidence="2">V-type ATP synthase subunit E</fullName>
    </recommendedName>
</protein>
<organism evidence="6 7">
    <name type="scientific">Thermochromatium tepidum ATCC 43061</name>
    <dbReference type="NCBI Taxonomy" id="316276"/>
    <lineage>
        <taxon>Bacteria</taxon>
        <taxon>Pseudomonadati</taxon>
        <taxon>Pseudomonadota</taxon>
        <taxon>Gammaproteobacteria</taxon>
        <taxon>Chromatiales</taxon>
        <taxon>Chromatiaceae</taxon>
        <taxon>Thermochromatium</taxon>
    </lineage>
</organism>
<dbReference type="InterPro" id="IPR002842">
    <property type="entry name" value="ATPase_V1_Esu"/>
</dbReference>
<proteinExistence type="inferred from homology"/>
<dbReference type="RefSeq" id="WP_153974687.1">
    <property type="nucleotide sequence ID" value="NZ_CP039268.1"/>
</dbReference>
<keyword evidence="4" id="KW-0406">Ion transport</keyword>
<evidence type="ECO:0000256" key="5">
    <source>
        <dbReference type="SAM" id="Coils"/>
    </source>
</evidence>
<name>A0A6I6DY27_THETI</name>
<evidence type="ECO:0000256" key="2">
    <source>
        <dbReference type="ARBA" id="ARBA00020756"/>
    </source>
</evidence>
<comment type="similarity">
    <text evidence="1">Belongs to the V-ATPase E subunit family.</text>
</comment>
<dbReference type="KEGG" id="ttp:E6P07_05525"/>
<evidence type="ECO:0000313" key="6">
    <source>
        <dbReference type="EMBL" id="QGU32491.1"/>
    </source>
</evidence>
<keyword evidence="3" id="KW-0813">Transport</keyword>
<evidence type="ECO:0000256" key="1">
    <source>
        <dbReference type="ARBA" id="ARBA00005901"/>
    </source>
</evidence>
<reference evidence="6 7" key="1">
    <citation type="submission" date="2019-12" db="EMBL/GenBank/DDBJ databases">
        <title>The complete genome of the thermophilic, anoxygenic phototrophic gammaproteobacterium Thermochromatium tepidum.</title>
        <authorList>
            <person name="Sattley W.M."/>
            <person name="Swingley W.D."/>
            <person name="Burchell B.M."/>
            <person name="Gurbani S.A."/>
            <person name="Kujawa C.M."/>
            <person name="Nuccio D.A."/>
            <person name="Schladweiler J."/>
            <person name="Shaffer K.N."/>
            <person name="Stokes L.M."/>
            <person name="Touchman J.W."/>
            <person name="Blankenship R.E."/>
            <person name="Madigan M.T."/>
        </authorList>
    </citation>
    <scope>NUCLEOTIDE SEQUENCE [LARGE SCALE GENOMIC DNA]</scope>
    <source>
        <strain evidence="6 7">ATCC 43061</strain>
    </source>
</reference>
<dbReference type="InterPro" id="IPR038495">
    <property type="entry name" value="ATPase_E_C"/>
</dbReference>
<dbReference type="Proteomes" id="UP000426424">
    <property type="component" value="Chromosome"/>
</dbReference>
<keyword evidence="5" id="KW-0175">Coiled coil</keyword>
<gene>
    <name evidence="6" type="ORF">E6P07_05525</name>
</gene>
<dbReference type="Gene3D" id="3.30.2320.30">
    <property type="entry name" value="ATP synthase, E subunit, C-terminal"/>
    <property type="match status" value="1"/>
</dbReference>
<dbReference type="Pfam" id="PF01991">
    <property type="entry name" value="vATP-synt_E"/>
    <property type="match status" value="1"/>
</dbReference>
<evidence type="ECO:0000313" key="7">
    <source>
        <dbReference type="Proteomes" id="UP000426424"/>
    </source>
</evidence>
<dbReference type="GO" id="GO:0033178">
    <property type="term" value="C:proton-transporting two-sector ATPase complex, catalytic domain"/>
    <property type="evidence" value="ECO:0007669"/>
    <property type="project" value="InterPro"/>
</dbReference>